<dbReference type="EMBL" id="CP036343">
    <property type="protein sequence ID" value="QDT91683.1"/>
    <property type="molecule type" value="Genomic_DNA"/>
</dbReference>
<evidence type="ECO:0000256" key="1">
    <source>
        <dbReference type="SAM" id="Phobius"/>
    </source>
</evidence>
<feature type="transmembrane region" description="Helical" evidence="1">
    <location>
        <begin position="103"/>
        <end position="127"/>
    </location>
</feature>
<evidence type="ECO:0008006" key="4">
    <source>
        <dbReference type="Google" id="ProtNLM"/>
    </source>
</evidence>
<gene>
    <name evidence="2" type="ORF">Pan161_33450</name>
</gene>
<organism evidence="2 3">
    <name type="scientific">Gimesia algae</name>
    <dbReference type="NCBI Taxonomy" id="2527971"/>
    <lineage>
        <taxon>Bacteria</taxon>
        <taxon>Pseudomonadati</taxon>
        <taxon>Planctomycetota</taxon>
        <taxon>Planctomycetia</taxon>
        <taxon>Planctomycetales</taxon>
        <taxon>Planctomycetaceae</taxon>
        <taxon>Gimesia</taxon>
    </lineage>
</organism>
<keyword evidence="1" id="KW-0472">Membrane</keyword>
<sequence>MQITSLIYNKSVRYVMLIIVSLVTNLGLAFGLFYLGVSESASFAVALTVTYFLNFSGCRWFVFSSTDVPVTTQFIQFAITNGSFRLLEYSSLLVLSTLEFSNYYMRVLLVLGTSFVIKFFVYGKFVFRNVGKS</sequence>
<evidence type="ECO:0000313" key="3">
    <source>
        <dbReference type="Proteomes" id="UP000316855"/>
    </source>
</evidence>
<protein>
    <recommendedName>
        <fullName evidence="4">GtrA-like protein</fullName>
    </recommendedName>
</protein>
<proteinExistence type="predicted"/>
<feature type="transmembrane region" description="Helical" evidence="1">
    <location>
        <begin position="41"/>
        <end position="62"/>
    </location>
</feature>
<keyword evidence="3" id="KW-1185">Reference proteome</keyword>
<reference evidence="2 3" key="1">
    <citation type="submission" date="2019-02" db="EMBL/GenBank/DDBJ databases">
        <title>Deep-cultivation of Planctomycetes and their phenomic and genomic characterization uncovers novel biology.</title>
        <authorList>
            <person name="Wiegand S."/>
            <person name="Jogler M."/>
            <person name="Boedeker C."/>
            <person name="Pinto D."/>
            <person name="Vollmers J."/>
            <person name="Rivas-Marin E."/>
            <person name="Kohn T."/>
            <person name="Peeters S.H."/>
            <person name="Heuer A."/>
            <person name="Rast P."/>
            <person name="Oberbeckmann S."/>
            <person name="Bunk B."/>
            <person name="Jeske O."/>
            <person name="Meyerdierks A."/>
            <person name="Storesund J.E."/>
            <person name="Kallscheuer N."/>
            <person name="Luecker S."/>
            <person name="Lage O.M."/>
            <person name="Pohl T."/>
            <person name="Merkel B.J."/>
            <person name="Hornburger P."/>
            <person name="Mueller R.-W."/>
            <person name="Bruemmer F."/>
            <person name="Labrenz M."/>
            <person name="Spormann A.M."/>
            <person name="Op den Camp H."/>
            <person name="Overmann J."/>
            <person name="Amann R."/>
            <person name="Jetten M.S.M."/>
            <person name="Mascher T."/>
            <person name="Medema M.H."/>
            <person name="Devos D.P."/>
            <person name="Kaster A.-K."/>
            <person name="Ovreas L."/>
            <person name="Rohde M."/>
            <person name="Galperin M.Y."/>
            <person name="Jogler C."/>
        </authorList>
    </citation>
    <scope>NUCLEOTIDE SEQUENCE [LARGE SCALE GENOMIC DNA]</scope>
    <source>
        <strain evidence="2 3">Pan161</strain>
    </source>
</reference>
<accession>A0A517VF94</accession>
<keyword evidence="1" id="KW-1133">Transmembrane helix</keyword>
<dbReference type="Proteomes" id="UP000316855">
    <property type="component" value="Chromosome"/>
</dbReference>
<feature type="transmembrane region" description="Helical" evidence="1">
    <location>
        <begin position="12"/>
        <end position="35"/>
    </location>
</feature>
<evidence type="ECO:0000313" key="2">
    <source>
        <dbReference type="EMBL" id="QDT91683.1"/>
    </source>
</evidence>
<dbReference type="KEGG" id="gax:Pan161_33450"/>
<dbReference type="AlphaFoldDB" id="A0A517VF94"/>
<name>A0A517VF94_9PLAN</name>
<keyword evidence="1" id="KW-0812">Transmembrane</keyword>